<dbReference type="InterPro" id="IPR017500">
    <property type="entry name" value="Phage_infect_YhgE_N"/>
</dbReference>
<dbReference type="PANTHER" id="PTHR43077">
    <property type="entry name" value="TRANSPORT PERMEASE YVFS-RELATED"/>
    <property type="match status" value="1"/>
</dbReference>
<dbReference type="InterPro" id="IPR013525">
    <property type="entry name" value="ABC2_TM"/>
</dbReference>
<dbReference type="GO" id="GO:0016020">
    <property type="term" value="C:membrane"/>
    <property type="evidence" value="ECO:0007669"/>
    <property type="project" value="UniProtKB-SubCell"/>
</dbReference>
<dbReference type="EMBL" id="ACLJ02000003">
    <property type="protein sequence ID" value="EFK54298.1"/>
    <property type="molecule type" value="Genomic_DNA"/>
</dbReference>
<comment type="subcellular location">
    <subcellularLocation>
        <location evidence="1">Membrane</location>
        <topology evidence="1">Multi-pass membrane protein</topology>
    </subcellularLocation>
</comment>
<feature type="transmembrane region" description="Helical" evidence="6">
    <location>
        <begin position="594"/>
        <end position="615"/>
    </location>
</feature>
<dbReference type="NCBIfam" id="TIGR03061">
    <property type="entry name" value="pip_yhgE_Nterm"/>
    <property type="match status" value="1"/>
</dbReference>
<feature type="transmembrane region" description="Helical" evidence="6">
    <location>
        <begin position="497"/>
        <end position="517"/>
    </location>
</feature>
<evidence type="ECO:0000256" key="4">
    <source>
        <dbReference type="ARBA" id="ARBA00023136"/>
    </source>
</evidence>
<dbReference type="AlphaFoldDB" id="D7WDR7"/>
<dbReference type="RefSeq" id="WP_005290886.1">
    <property type="nucleotide sequence ID" value="NZ_CM000961.1"/>
</dbReference>
<feature type="transmembrane region" description="Helical" evidence="6">
    <location>
        <begin position="566"/>
        <end position="587"/>
    </location>
</feature>
<evidence type="ECO:0000256" key="5">
    <source>
        <dbReference type="SAM" id="MobiDB-lite"/>
    </source>
</evidence>
<dbReference type="GO" id="GO:0140359">
    <property type="term" value="F:ABC-type transporter activity"/>
    <property type="evidence" value="ECO:0007669"/>
    <property type="project" value="InterPro"/>
</dbReference>
<evidence type="ECO:0000259" key="7">
    <source>
        <dbReference type="Pfam" id="PF12698"/>
    </source>
</evidence>
<feature type="domain" description="ABC-2 type transporter transmembrane" evidence="7">
    <location>
        <begin position="39"/>
        <end position="184"/>
    </location>
</feature>
<dbReference type="HOGENOM" id="CLU_004534_1_1_11"/>
<evidence type="ECO:0000313" key="8">
    <source>
        <dbReference type="EMBL" id="EFK54298.1"/>
    </source>
</evidence>
<keyword evidence="2 6" id="KW-0812">Transmembrane</keyword>
<dbReference type="InterPro" id="IPR051328">
    <property type="entry name" value="T7SS_ABC-Transporter"/>
</dbReference>
<comment type="caution">
    <text evidence="8">The sequence shown here is derived from an EMBL/GenBank/DDBJ whole genome shotgun (WGS) entry which is preliminary data.</text>
</comment>
<keyword evidence="4 6" id="KW-0472">Membrane</keyword>
<name>D7WDR7_9CORY</name>
<reference evidence="8" key="1">
    <citation type="submission" date="2010-06" db="EMBL/GenBank/DDBJ databases">
        <authorList>
            <person name="Muzny D."/>
            <person name="Qin X."/>
            <person name="Buhay C."/>
            <person name="Dugan-Rocha S."/>
            <person name="Ding Y."/>
            <person name="Chen G."/>
            <person name="Hawes A."/>
            <person name="Holder M."/>
            <person name="Jhangiani S."/>
            <person name="Johnson A."/>
            <person name="Khan Z."/>
            <person name="Li Z."/>
            <person name="Liu W."/>
            <person name="Liu X."/>
            <person name="Perez L."/>
            <person name="Shen H."/>
            <person name="Wang Q."/>
            <person name="Watt J."/>
            <person name="Xi L."/>
            <person name="Xin Y."/>
            <person name="Zhou J."/>
            <person name="Deng J."/>
            <person name="Jiang H."/>
            <person name="Liu Y."/>
            <person name="Qu J."/>
            <person name="Song X.-Z."/>
            <person name="Zhang L."/>
            <person name="Villasana D."/>
            <person name="Johnson A."/>
            <person name="Liu J."/>
            <person name="Liyanage D."/>
            <person name="Lorensuhewa L."/>
            <person name="Robinson T."/>
            <person name="Song A."/>
            <person name="Song B.-B."/>
            <person name="Dinh H."/>
            <person name="Thornton R."/>
            <person name="Coyle M."/>
            <person name="Francisco L."/>
            <person name="Jackson L."/>
            <person name="Javaid M."/>
            <person name="Korchina V."/>
            <person name="Kovar C."/>
            <person name="Mata R."/>
            <person name="Mathew T."/>
            <person name="Ngo R."/>
            <person name="Nguyen L."/>
            <person name="Nguyen N."/>
            <person name="Okwuonu G."/>
            <person name="Ongeri F."/>
            <person name="Pham C."/>
            <person name="Simmons D."/>
            <person name="Wilczek-Boney K."/>
            <person name="Hale W."/>
            <person name="Jakkamsetti A."/>
            <person name="Pham P."/>
            <person name="Ruth R."/>
            <person name="San Lucas F."/>
            <person name="Warren J."/>
            <person name="Zhang J."/>
            <person name="Zhao Z."/>
            <person name="Zhou C."/>
            <person name="Zhu D."/>
            <person name="Lee S."/>
            <person name="Bess C."/>
            <person name="Blankenburg K."/>
            <person name="Forbes L."/>
            <person name="Fu Q."/>
            <person name="Gubbala S."/>
            <person name="Hirani K."/>
            <person name="Jayaseelan J.C."/>
            <person name="Lara F."/>
            <person name="Munidasa M."/>
            <person name="Palculict T."/>
            <person name="Patil S."/>
            <person name="Pu L.-L."/>
            <person name="Saada N."/>
            <person name="Tang L."/>
            <person name="Weissenberger G."/>
            <person name="Zhu Y."/>
            <person name="Hemphill L."/>
            <person name="Shang Y."/>
            <person name="Youmans B."/>
            <person name="Ayvaz T."/>
            <person name="Ross M."/>
            <person name="Santibanez J."/>
            <person name="Aqrawi P."/>
            <person name="Gross S."/>
            <person name="Joshi V."/>
            <person name="Fowler G."/>
            <person name="Nazareth L."/>
            <person name="Reid J."/>
            <person name="Worley K."/>
            <person name="Petrosino J."/>
            <person name="Highlander S."/>
            <person name="Gibbs R."/>
        </authorList>
    </citation>
    <scope>NUCLEOTIDE SEQUENCE [LARGE SCALE GENOMIC DNA]</scope>
    <source>
        <strain evidence="8">ATCC 33030</strain>
    </source>
</reference>
<feature type="transmembrane region" description="Helical" evidence="6">
    <location>
        <begin position="538"/>
        <end position="560"/>
    </location>
</feature>
<gene>
    <name evidence="8" type="ORF">HMPREF0291_11955</name>
</gene>
<dbReference type="InterPro" id="IPR023908">
    <property type="entry name" value="xxxLxxG_rpt"/>
</dbReference>
<feature type="transmembrane region" description="Helical" evidence="6">
    <location>
        <begin position="651"/>
        <end position="674"/>
    </location>
</feature>
<dbReference type="eggNOG" id="COG1511">
    <property type="taxonomic scope" value="Bacteria"/>
</dbReference>
<evidence type="ECO:0000256" key="6">
    <source>
        <dbReference type="SAM" id="Phobius"/>
    </source>
</evidence>
<keyword evidence="9" id="KW-1185">Reference proteome</keyword>
<dbReference type="OrthoDB" id="9811483at2"/>
<evidence type="ECO:0000313" key="9">
    <source>
        <dbReference type="Proteomes" id="UP000004208"/>
    </source>
</evidence>
<evidence type="ECO:0000256" key="1">
    <source>
        <dbReference type="ARBA" id="ARBA00004141"/>
    </source>
</evidence>
<feature type="region of interest" description="Disordered" evidence="5">
    <location>
        <begin position="433"/>
        <end position="459"/>
    </location>
</feature>
<evidence type="ECO:0000256" key="3">
    <source>
        <dbReference type="ARBA" id="ARBA00022989"/>
    </source>
</evidence>
<organism evidence="8 9">
    <name type="scientific">Corynebacterium genitalium ATCC 33030</name>
    <dbReference type="NCBI Taxonomy" id="585529"/>
    <lineage>
        <taxon>Bacteria</taxon>
        <taxon>Bacillati</taxon>
        <taxon>Actinomycetota</taxon>
        <taxon>Actinomycetes</taxon>
        <taxon>Mycobacteriales</taxon>
        <taxon>Corynebacteriaceae</taxon>
        <taxon>Corynebacterium</taxon>
    </lineage>
</organism>
<proteinExistence type="predicted"/>
<dbReference type="Proteomes" id="UP000004208">
    <property type="component" value="Unassembled WGS sequence"/>
</dbReference>
<feature type="domain" description="ABC-2 type transporter transmembrane" evidence="7">
    <location>
        <begin position="465"/>
        <end position="671"/>
    </location>
</feature>
<accession>D7WDR7</accession>
<dbReference type="NCBIfam" id="TIGR03057">
    <property type="entry name" value="xxxLxxG_by_4"/>
    <property type="match status" value="6"/>
</dbReference>
<keyword evidence="3 6" id="KW-1133">Transmembrane helix</keyword>
<feature type="transmembrane region" description="Helical" evidence="6">
    <location>
        <begin position="39"/>
        <end position="59"/>
    </location>
</feature>
<sequence length="713" mass="76714">MSTKITGQGDSAQAQARENMGPLERLLTWRPFSAVARTLIILAMVVPLLFAGLYMWSMWDPTGSVPQTRLAVVNNDKGVDRGEGAGMENIGDQVVEGLTSRDYLDFSKVSDEEAKQGLLTGKYLFTVTIPEDFSEKVVSVIDPEPQQAEILINLNDYNGTNGAVLTSGLLPQIQSEVKAEVAKTYAEEVLGGINELGDGIRAAADGSKQLDDGAGQLKEGAGRAVDGINQLDDGATQLNDGTGELKEGVGELGDGAGRLKDGAYQLRDGLTQLEGGTDQLADGARQIDEGVNKLTDMLIPLLQNVQGGVGQLKPIVDTLRTVGMNEQADKIDGIVKQLDPENPQNVVNDLNRLRDGTGELYANLSDPNMPYRDGLNRLIDGSNQLADGTDQLNGGVTRLTDGANRLHDGTTRLKDGTTQLVDGGAQLQDGTTRLKDGSTELSTKLGDGAQRAPEVKDMDKSSDQIAVPIAFMEANEHPTQLVVDEADPTVKEPSSGFSIIGLIVINFMLMAVMSILLPHAIGRRHKASGATGPVLSAWLSNFGVNVALTALLAFVSITLGWRPVSWPVMIMTLLLIDVMGTSVFQFFRILFGRVVGAMFNIGFFALGLFTSGSVWPLSTLPAPLAALNPFHPMSHARNLFVRTVDGIYDSAFWTGLVVLVVVSLLAIAGSIVIYNARRQALHIDDPNENPRQREIYQREIREGEEPLQSVFSR</sequence>
<protein>
    <submittedName>
        <fullName evidence="8">YhgE/Pip domain protein</fullName>
    </submittedName>
</protein>
<evidence type="ECO:0000256" key="2">
    <source>
        <dbReference type="ARBA" id="ARBA00022692"/>
    </source>
</evidence>
<dbReference type="Gene3D" id="1.10.287.950">
    <property type="entry name" value="Methyl-accepting chemotaxis protein"/>
    <property type="match status" value="1"/>
</dbReference>
<dbReference type="Pfam" id="PF12698">
    <property type="entry name" value="ABC2_membrane_3"/>
    <property type="match status" value="2"/>
</dbReference>
<dbReference type="PANTHER" id="PTHR43077:SF10">
    <property type="entry name" value="TRANSPORT PERMEASE PROTEIN"/>
    <property type="match status" value="1"/>
</dbReference>